<evidence type="ECO:0000256" key="1">
    <source>
        <dbReference type="ARBA" id="ARBA00008563"/>
    </source>
</evidence>
<evidence type="ECO:0000313" key="5">
    <source>
        <dbReference type="Proteomes" id="UP000182444"/>
    </source>
</evidence>
<dbReference type="AlphaFoldDB" id="A0A1H6Q0A4"/>
<dbReference type="GO" id="GO:0003735">
    <property type="term" value="F:structural constituent of ribosome"/>
    <property type="evidence" value="ECO:0007669"/>
    <property type="project" value="TreeGrafter"/>
</dbReference>
<organism evidence="3 5">
    <name type="scientific">Yarrowia lipolytica</name>
    <name type="common">Candida lipolytica</name>
    <dbReference type="NCBI Taxonomy" id="4952"/>
    <lineage>
        <taxon>Eukaryota</taxon>
        <taxon>Fungi</taxon>
        <taxon>Dikarya</taxon>
        <taxon>Ascomycota</taxon>
        <taxon>Saccharomycotina</taxon>
        <taxon>Dipodascomycetes</taxon>
        <taxon>Dipodascales</taxon>
        <taxon>Dipodascales incertae sedis</taxon>
        <taxon>Yarrowia</taxon>
    </lineage>
</organism>
<dbReference type="EMBL" id="CP017558">
    <property type="protein sequence ID" value="AOW06875.1"/>
    <property type="molecule type" value="Genomic_DNA"/>
</dbReference>
<protein>
    <recommendedName>
        <fullName evidence="2">Large ribosomal subunit protein bL21m</fullName>
    </recommendedName>
</protein>
<dbReference type="RefSeq" id="XP_505181.1">
    <property type="nucleotide sequence ID" value="XM_505181.1"/>
</dbReference>
<accession>A0A1H6Q0A4</accession>
<evidence type="ECO:0000313" key="6">
    <source>
        <dbReference type="Proteomes" id="UP000256601"/>
    </source>
</evidence>
<dbReference type="eggNOG" id="ENOG502S1KI">
    <property type="taxonomic scope" value="Eukaryota"/>
</dbReference>
<dbReference type="Proteomes" id="UP000256601">
    <property type="component" value="Unassembled WGS sequence"/>
</dbReference>
<dbReference type="Pfam" id="PF00829">
    <property type="entry name" value="Ribosomal_L21p"/>
    <property type="match status" value="1"/>
</dbReference>
<reference evidence="4 6" key="2">
    <citation type="submission" date="2018-07" db="EMBL/GenBank/DDBJ databases">
        <title>Draft Genome Assemblies for Five Robust Yarrowia lipolytica Strains Exhibiting High Lipid Production and Pentose Sugar Utilization and Sugar Alcohol Secretion from Undetoxified Lignocellulosic Biomass Hydrolysates.</title>
        <authorList>
            <consortium name="DOE Joint Genome Institute"/>
            <person name="Walker C."/>
            <person name="Ryu S."/>
            <person name="Na H."/>
            <person name="Zane M."/>
            <person name="LaButti K."/>
            <person name="Lipzen A."/>
            <person name="Haridas S."/>
            <person name="Barry K."/>
            <person name="Grigoriev I.V."/>
            <person name="Quarterman J."/>
            <person name="Slininger P."/>
            <person name="Dien B."/>
            <person name="Trinh C.T."/>
        </authorList>
    </citation>
    <scope>NUCLEOTIDE SEQUENCE [LARGE SCALE GENOMIC DNA]</scope>
    <source>
        <strain evidence="4 6">YB392</strain>
    </source>
</reference>
<gene>
    <name evidence="4" type="ORF">B0I71DRAFT_130334</name>
    <name evidence="3" type="ORF">YALI1_F12422g</name>
</gene>
<dbReference type="InterPro" id="IPR036164">
    <property type="entry name" value="bL21-like_sf"/>
</dbReference>
<dbReference type="OMA" id="ITKEPRY"/>
<dbReference type="VEuPathDB" id="FungiDB:YALI1_F12422g"/>
<proteinExistence type="inferred from homology"/>
<dbReference type="InterPro" id="IPR028909">
    <property type="entry name" value="bL21-like"/>
</dbReference>
<reference evidence="3 5" key="1">
    <citation type="journal article" date="2016" name="PLoS ONE">
        <title>Sequence Assembly of Yarrowia lipolytica Strain W29/CLIB89 Shows Transposable Element Diversity.</title>
        <authorList>
            <person name="Magnan C."/>
            <person name="Yu J."/>
            <person name="Chang I."/>
            <person name="Jahn E."/>
            <person name="Kanomata Y."/>
            <person name="Wu J."/>
            <person name="Zeller M."/>
            <person name="Oakes M."/>
            <person name="Baldi P."/>
            <person name="Sandmeyer S."/>
        </authorList>
    </citation>
    <scope>NUCLEOTIDE SEQUENCE [LARGE SCALE GENOMIC DNA]</scope>
    <source>
        <strain evidence="3">CLIB89</strain>
        <strain evidence="5">CLIB89(W29)</strain>
    </source>
</reference>
<evidence type="ECO:0000313" key="4">
    <source>
        <dbReference type="EMBL" id="RDW26715.1"/>
    </source>
</evidence>
<dbReference type="OrthoDB" id="5994at2759"/>
<dbReference type="GeneID" id="2908232"/>
<dbReference type="VEuPathDB" id="FungiDB:YALI0_F08877g"/>
<evidence type="ECO:0000313" key="3">
    <source>
        <dbReference type="EMBL" id="AOW06875.1"/>
    </source>
</evidence>
<dbReference type="PANTHER" id="PTHR21349:SF0">
    <property type="entry name" value="LARGE RIBOSOMAL SUBUNIT PROTEIN BL21M"/>
    <property type="match status" value="1"/>
</dbReference>
<name>A0A1H6Q0A4_YARLL</name>
<dbReference type="PANTHER" id="PTHR21349">
    <property type="entry name" value="50S RIBOSOMAL PROTEIN L21"/>
    <property type="match status" value="1"/>
</dbReference>
<evidence type="ECO:0000256" key="2">
    <source>
        <dbReference type="ARBA" id="ARBA00044129"/>
    </source>
</evidence>
<dbReference type="EMBL" id="KZ857332">
    <property type="protein sequence ID" value="RDW26715.1"/>
    <property type="molecule type" value="Genomic_DNA"/>
</dbReference>
<sequence length="147" mass="16741">MMSLLRQVRHMSTAASAPSGFLKVSAEQIKPLLLANQHIFAKVHMHNNAYLVTKGDQMRLPYRFKGLKVGDVINFEHVSQIGSRDHVFQGDKYISQDHFNIKGVVTALTAEPMTTHVHHRIKDKGYTRTQRKVPQTIIRISELELKA</sequence>
<dbReference type="GO" id="GO:0005762">
    <property type="term" value="C:mitochondrial large ribosomal subunit"/>
    <property type="evidence" value="ECO:0007669"/>
    <property type="project" value="TreeGrafter"/>
</dbReference>
<dbReference type="Proteomes" id="UP000182444">
    <property type="component" value="Chromosome 1F"/>
</dbReference>
<dbReference type="SUPFAM" id="SSF141091">
    <property type="entry name" value="L21p-like"/>
    <property type="match status" value="1"/>
</dbReference>
<dbReference type="KEGG" id="yli:2908232"/>
<comment type="similarity">
    <text evidence="1">Belongs to the bacterial ribosomal protein bL21 family.</text>
</comment>